<evidence type="ECO:0000313" key="7">
    <source>
        <dbReference type="EMBL" id="RSC10347.1"/>
    </source>
</evidence>
<dbReference type="NCBIfam" id="TIGR01733">
    <property type="entry name" value="AA-adenyl-dom"/>
    <property type="match status" value="3"/>
</dbReference>
<evidence type="ECO:0000256" key="3">
    <source>
        <dbReference type="ARBA" id="ARBA00022553"/>
    </source>
</evidence>
<feature type="coiled-coil region" evidence="5">
    <location>
        <begin position="3232"/>
        <end position="3259"/>
    </location>
</feature>
<dbReference type="GO" id="GO:0031177">
    <property type="term" value="F:phosphopantetheine binding"/>
    <property type="evidence" value="ECO:0007669"/>
    <property type="project" value="InterPro"/>
</dbReference>
<dbReference type="Gene3D" id="3.30.559.10">
    <property type="entry name" value="Chloramphenicol acetyltransferase-like domain"/>
    <property type="match status" value="3"/>
</dbReference>
<dbReference type="Pfam" id="PF13193">
    <property type="entry name" value="AMP-binding_C"/>
    <property type="match status" value="3"/>
</dbReference>
<dbReference type="FunFam" id="3.40.50.980:FF:000001">
    <property type="entry name" value="Non-ribosomal peptide synthetase"/>
    <property type="match status" value="3"/>
</dbReference>
<dbReference type="InterPro" id="IPR023213">
    <property type="entry name" value="CAT-like_dom_sf"/>
</dbReference>
<dbReference type="Pfam" id="PF00550">
    <property type="entry name" value="PP-binding"/>
    <property type="match status" value="3"/>
</dbReference>
<dbReference type="Gene3D" id="3.30.300.30">
    <property type="match status" value="3"/>
</dbReference>
<evidence type="ECO:0000256" key="1">
    <source>
        <dbReference type="ARBA" id="ARBA00001957"/>
    </source>
</evidence>
<name>A0A427NS56_9BURK</name>
<dbReference type="Gene3D" id="3.40.50.980">
    <property type="match status" value="6"/>
</dbReference>
<dbReference type="CDD" id="cd05930">
    <property type="entry name" value="A_NRPS"/>
    <property type="match status" value="1"/>
</dbReference>
<dbReference type="FunFam" id="3.40.50.12780:FF:000012">
    <property type="entry name" value="Non-ribosomal peptide synthetase"/>
    <property type="match status" value="3"/>
</dbReference>
<dbReference type="FunFam" id="3.30.559.10:FF:000012">
    <property type="entry name" value="Non-ribosomal peptide synthetase"/>
    <property type="match status" value="3"/>
</dbReference>
<dbReference type="InterPro" id="IPR000873">
    <property type="entry name" value="AMP-dep_synth/lig_dom"/>
</dbReference>
<dbReference type="InterPro" id="IPR036736">
    <property type="entry name" value="ACP-like_sf"/>
</dbReference>
<dbReference type="Pfam" id="PF00501">
    <property type="entry name" value="AMP-binding"/>
    <property type="match status" value="3"/>
</dbReference>
<dbReference type="InterPro" id="IPR006162">
    <property type="entry name" value="Ppantetheine_attach_site"/>
</dbReference>
<sequence>MDKQLSTQDRLVRAALLERLKQRHSVAPAVSAKATAIGRTERNKPLEASWSQQRLWFLAQLDPAASLAYHIPAGLRLTGRLDRAILRATLDRIVARHEILRTTFGRSEDGRPLQVIAAADQGFLLAEHDLRGLDNAEQQAQLAALTHAEARAPFDLAVGPLIRGRLLQLADDQHVLLLTQHHIVADGWSFSVLIQEVNALYAALSQGLPDPLPDLPIQYADYAAWQHQWLDGPALEPQLEFWRSHLHGAPALLELPTDRPRPPAQSYRGGSVALTLSAPLTSGLRALAQRHGATLFMTLLTGWAVLLSRLSGQHDVVVGTPVANRRHAELESLIGFFVNTMALRVNVADDPGVDELMARVRAFMLDAYAHQDVPFEQVVEAVQPARSLGHNPLFQAMLALNNTSARSLSLPGLELAAYDIPRTTTQCDLTLSLTESGDGIEGLLEYASDLFDAATIERLAEQFQVLLQGMVDDDTQRVSRLPLLSTAERERILVSFNRTARAFPHEALIHQLFEEQVRLQPDAIAVIHEAHSISYAALNERANQIAHHLVGLGLRPDDRVAICVERSIDMVAGLLGILKAGACYVPLDPAYPTERLTHMLRDSAPAALLTQRTLLDALPQHAVPVLLLDDPDAVAMLRAYPAHNPDPLTLGLSSRNLAYVIYTSGSTGTPKGVMVEHRSVNRLVINSGYAEIGPGDVVAHCANPAFDAATWEVWGALLNGAKLVAVPHQVTLDPKALGHVLTETKVSSLWLTVGLFNAYLDVLGPVFSQLKHLLIGGDALDPTSVARLFERGDVPLHLLNGYGPTEATTFTTTYKIGATALDLRSIPIGRPIANTQVYLLDRRGQPVPIGVTGEIHIGGVGLARGYLGQPELTAQRFIADPFGDTPHARLYKTGDLGRWLPDGTIEYLGRNDFQVKLRGFRIELGEIESHLRACPGVRDAVVIAREDQPGDKRLVAYLLAINDAPLAAAALRDQLATRLPDYMVPSAFVTLDAFPLTPNGKLDRHALPAPDASAIATREYAAPQGEIETTIAQIWQSLLGIERVGRHDDFFDLGGHSLLAVQMVSRLRQALGVEIALRELFVQTTLSAHARLIETATAASATAIGRTERNKPLEASWSQQRLWFLAQLDPAASLAYHIPAGLRLTGRLDRAVLRATLDRIVARHEILRTTFGRSEDGRPLQVIAAADQGFLLAEHDLRGLDNAEQQAQLAALTHAEARAPFDLAVGPLIRGRLLQLADDQHVLLLTQHHIVADGWSFSVLIQEVNALYAALSQGLPDPLPDLPIQYADYAAWQHQWLDGPALEPQLEFWRSHLHGAPALLELPTDRPRPPAQSYRGGSVALTLSAPLTSGLRALAQRHGATLFMTLLTGWAVLLSRLSGQHDVVVGTPVANRRHAELESLIGFFVNTMALRVNVADDPGVDELMARVRAFMLDAYAHQDVPFEQVVEAVQPARSLGHNPLFQAMLALNNTSARSLSLPGLELAAYDIPRTTTQCDLTLSLTESGDGIEGLLEYASDLFDAATIERLAEQFQVLLQGMVDDDTQRVSRLPLLSTAERERILVSFNRTARAFPHEALIHQLFEEQVRLQPDAIAVIHEAHSISYAALNERANQIAHHLVGLGLRPDDRVAICVERSIDMVAGLLGILKAGACYVPLDPAYPTERLTHMLRDSAPAALLTQRTLLDALPQHAVPVLLLDDPDAVAMLRAYPAHNPDPLALGLSSHNLAYVIYTSGSTGTPKGVMNPHVGVVNRLLWGQHEYPLTSKDRVLQKTPFSFDPSVFEFFWPLLAGGQLVMARPGAHQDIDYLTQTLEQYGITVIHFVSSMLPLFIEKAKQQPLTTLERVIVGGDTLPYPVQQQFHTHLPDVMLLNLYGPTETAIEVTHWQCRPDSHIGTVPIGYPIANTQIYIVDQHMQPVPVNVVGEIYIGGIQVSRGYLNRPDLTAERFVPDSFIQEPGRRLYRTGDLGRWLPDGAIEYLGRNDFQVKIRGLRIELGEIETRLAECAGVQQCVVLVREDRQGDKRLVAYYVPQEGAAPSASALRAQLAEKLTEHMVPSAFVCLDALPFTPNGKLDRQRLPVPDLTSVATQVYVSPEGKTEQAVVQVWQNLLALERVGREDHFFELGGHSLLAIQVVSRLNELLDADIPLSELFTHPIVKNFAAAADRAPRARPSPIVPVDRSRPLPLSWAQQRLWFLDQLDHSISVAYHMSEGLRLRGHLDRAALQATFDRIVARHENLRTTFISSSDEPVQRIAPADVGFALQEEDLRALSEAERAYVIGQRCEAEVIQPFDLSEGPLMRARLLRLQDDDHLLLITQHHIVSDGWSVGLLIQEVIALYTAFCQGKQDPLPPLPIQYADYAAWQQQWLQGDVLQRQIDFWKDYLAGAPTLLQLPADRPRPAIQRHVGSRLPFALDAKTTAGLHSLSTRHGTTLFMTLLAGWAILLSRVSGQDDVVVGTPVANRQRAEIESLIGFFVNALALRVKLDGDPNVADLLARVKESSVAAYAHQDLPFEQVVEALQPPRSLSHNPLFQANLTLENVPTEQKLTLPGLDVETVELPHLTTQFDLALHLMERDDVIEGRFYYSSDLFDAATIERLAEQFQVLLQGMVDDDTQRVSRLPLLSTAERERILVSFNRTARAFPHEALIHQLFEEQVRLQPDAIAVIHEAHSISYAALNERANQIAHHLVGLGLRHDDRVAICVERSIDMVAGLLGILKAGACYVPLDPAYPAERLSHMLRDSAPAALLTQRALLDALPQHTVPVLLLDDPDAAAMLRAYPAHNPDPLTLGLSSHNLAYVIYTSGSTGTPKGVMVEHRGVLNLWLALENTVFGEVPDAMRVGQNAALSFDASVQAFLQLLSGRTMVLFPQAIRRDSAAFLEYLRKHKVEAFDCTPSQLEFLINDGVLGQDALNPKVILIGGEAIGDELWQRLASLRSTRVYNLYGPTECTVESVIAHVSRDGRKPHIGRPIANTQVYLLDGQGQPVPIGVTGEIHIGGVGLARGYLGQPELTAQRFIADPFGGTPHARLYKTGDLGRWLPDGTIEYLGRNDFQVKLRGFRIELGEIESQLRACPGVRDAVVIAREDQPGDKRLVAYLLAINDAPLAAAALRDQLATRLPDYMVPSAFVTLDAFPLTPNGKLDRHALPAPDASAIATREYAAPQGEIETTIAQIWQSLLGIERVGRHDDFFDLGGYSLTAIQVVGRIREQFGLTLPLAKVFQTPTIAALGEVIFNDQVARFDNDEIERLSAEIEQLSEDQLRALLN</sequence>
<dbReference type="GO" id="GO:0005829">
    <property type="term" value="C:cytosol"/>
    <property type="evidence" value="ECO:0007669"/>
    <property type="project" value="TreeGrafter"/>
</dbReference>
<gene>
    <name evidence="7" type="ORF">EGT41_18000</name>
</gene>
<keyword evidence="5" id="KW-0175">Coiled coil</keyword>
<keyword evidence="3" id="KW-0597">Phosphoprotein</keyword>
<comment type="cofactor">
    <cofactor evidence="1">
        <name>pantetheine 4'-phosphate</name>
        <dbReference type="ChEBI" id="CHEBI:47942"/>
    </cofactor>
</comment>
<organism evidence="7 8">
    <name type="scientific">Burkholderia cenocepacia</name>
    <dbReference type="NCBI Taxonomy" id="95486"/>
    <lineage>
        <taxon>Bacteria</taxon>
        <taxon>Pseudomonadati</taxon>
        <taxon>Pseudomonadota</taxon>
        <taxon>Betaproteobacteria</taxon>
        <taxon>Burkholderiales</taxon>
        <taxon>Burkholderiaceae</taxon>
        <taxon>Burkholderia</taxon>
        <taxon>Burkholderia cepacia complex</taxon>
    </lineage>
</organism>
<dbReference type="CDD" id="cd17646">
    <property type="entry name" value="A_NRPS_AB3403-like"/>
    <property type="match status" value="1"/>
</dbReference>
<dbReference type="SMART" id="SM00823">
    <property type="entry name" value="PKS_PP"/>
    <property type="match status" value="3"/>
</dbReference>
<dbReference type="EMBL" id="RKIO01000003">
    <property type="protein sequence ID" value="RSC10347.1"/>
    <property type="molecule type" value="Genomic_DNA"/>
</dbReference>
<dbReference type="InterPro" id="IPR045851">
    <property type="entry name" value="AMP-bd_C_sf"/>
</dbReference>
<dbReference type="GO" id="GO:0072330">
    <property type="term" value="P:monocarboxylic acid biosynthetic process"/>
    <property type="evidence" value="ECO:0007669"/>
    <property type="project" value="UniProtKB-ARBA"/>
</dbReference>
<reference evidence="8" key="1">
    <citation type="submission" date="2018-11" db="EMBL/GenBank/DDBJ databases">
        <title>FDA dAtabase for Regulatory Grade micrObial Sequences (FDA-ARGOS): Supporting development and validation of Infectious Disease Dx tests.</title>
        <authorList>
            <person name="Goldberg B."/>
            <person name="Campos J."/>
            <person name="Tallon L."/>
            <person name="Sadzewicz L."/>
            <person name="Zhao X."/>
            <person name="Vavikolanu K."/>
            <person name="Mehta A."/>
            <person name="Aluvathingal J."/>
            <person name="Nadendla S."/>
            <person name="Geyer C."/>
            <person name="Nandy P."/>
            <person name="Yan Y."/>
            <person name="Sichtig H."/>
        </authorList>
    </citation>
    <scope>NUCLEOTIDE SEQUENCE [LARGE SCALE GENOMIC DNA]</scope>
    <source>
        <strain evidence="8">FDAARGOS_544</strain>
    </source>
</reference>
<evidence type="ECO:0000256" key="4">
    <source>
        <dbReference type="ARBA" id="ARBA00022598"/>
    </source>
</evidence>
<dbReference type="NCBIfam" id="NF003417">
    <property type="entry name" value="PRK04813.1"/>
    <property type="match status" value="3"/>
</dbReference>
<dbReference type="Gene3D" id="1.10.1200.10">
    <property type="entry name" value="ACP-like"/>
    <property type="match status" value="3"/>
</dbReference>
<protein>
    <submittedName>
        <fullName evidence="7">Amino acid adenylation domain-containing protein</fullName>
    </submittedName>
</protein>
<dbReference type="CDD" id="cd19531">
    <property type="entry name" value="LCL_NRPS-like"/>
    <property type="match status" value="3"/>
</dbReference>
<dbReference type="FunFam" id="3.40.50.980:FF:000002">
    <property type="entry name" value="Enterobactin synthetase component F"/>
    <property type="match status" value="1"/>
</dbReference>
<dbReference type="FunFam" id="3.30.300.30:FF:000010">
    <property type="entry name" value="Enterobactin synthetase component F"/>
    <property type="match status" value="3"/>
</dbReference>
<dbReference type="PROSITE" id="PS00455">
    <property type="entry name" value="AMP_BINDING"/>
    <property type="match status" value="3"/>
</dbReference>
<dbReference type="RefSeq" id="WP_125381107.1">
    <property type="nucleotide sequence ID" value="NZ_RKIO01000003.1"/>
</dbReference>
<dbReference type="PROSITE" id="PS50075">
    <property type="entry name" value="CARRIER"/>
    <property type="match status" value="3"/>
</dbReference>
<dbReference type="PANTHER" id="PTHR45527">
    <property type="entry name" value="NONRIBOSOMAL PEPTIDE SYNTHETASE"/>
    <property type="match status" value="1"/>
</dbReference>
<dbReference type="InterPro" id="IPR020845">
    <property type="entry name" value="AMP-binding_CS"/>
</dbReference>
<dbReference type="Proteomes" id="UP000272140">
    <property type="component" value="Unassembled WGS sequence"/>
</dbReference>
<dbReference type="PANTHER" id="PTHR45527:SF1">
    <property type="entry name" value="FATTY ACID SYNTHASE"/>
    <property type="match status" value="1"/>
</dbReference>
<dbReference type="PROSITE" id="PS00012">
    <property type="entry name" value="PHOSPHOPANTETHEINE"/>
    <property type="match status" value="2"/>
</dbReference>
<evidence type="ECO:0000256" key="2">
    <source>
        <dbReference type="ARBA" id="ARBA00022450"/>
    </source>
</evidence>
<dbReference type="FunFam" id="2.30.38.10:FF:000001">
    <property type="entry name" value="Non-ribosomal peptide synthetase PvdI"/>
    <property type="match status" value="3"/>
</dbReference>
<dbReference type="Gene3D" id="3.30.559.30">
    <property type="entry name" value="Nonribosomal peptide synthetase, condensation domain"/>
    <property type="match status" value="3"/>
</dbReference>
<dbReference type="Gene3D" id="2.30.38.10">
    <property type="entry name" value="Luciferase, Domain 3"/>
    <property type="match status" value="3"/>
</dbReference>
<dbReference type="InterPro" id="IPR020806">
    <property type="entry name" value="PKS_PP-bd"/>
</dbReference>
<dbReference type="InterPro" id="IPR010071">
    <property type="entry name" value="AA_adenyl_dom"/>
</dbReference>
<dbReference type="FunFam" id="1.10.1200.10:FF:000016">
    <property type="entry name" value="Non-ribosomal peptide synthase"/>
    <property type="match status" value="3"/>
</dbReference>
<dbReference type="SUPFAM" id="SSF56801">
    <property type="entry name" value="Acetyl-CoA synthetase-like"/>
    <property type="match status" value="3"/>
</dbReference>
<dbReference type="SUPFAM" id="SSF52777">
    <property type="entry name" value="CoA-dependent acyltransferases"/>
    <property type="match status" value="6"/>
</dbReference>
<dbReference type="GO" id="GO:0016874">
    <property type="term" value="F:ligase activity"/>
    <property type="evidence" value="ECO:0007669"/>
    <property type="project" value="UniProtKB-KW"/>
</dbReference>
<feature type="domain" description="Carrier" evidence="6">
    <location>
        <begin position="3155"/>
        <end position="3230"/>
    </location>
</feature>
<accession>A0A427NS56</accession>
<proteinExistence type="predicted"/>
<feature type="domain" description="Carrier" evidence="6">
    <location>
        <begin position="2089"/>
        <end position="2164"/>
    </location>
</feature>
<feature type="domain" description="Carrier" evidence="6">
    <location>
        <begin position="1022"/>
        <end position="1097"/>
    </location>
</feature>
<dbReference type="Pfam" id="PF00668">
    <property type="entry name" value="Condensation"/>
    <property type="match status" value="3"/>
</dbReference>
<dbReference type="InterPro" id="IPR009081">
    <property type="entry name" value="PP-bd_ACP"/>
</dbReference>
<dbReference type="SUPFAM" id="SSF47336">
    <property type="entry name" value="ACP-like"/>
    <property type="match status" value="3"/>
</dbReference>
<keyword evidence="2" id="KW-0596">Phosphopantetheine</keyword>
<evidence type="ECO:0000259" key="6">
    <source>
        <dbReference type="PROSITE" id="PS50075"/>
    </source>
</evidence>
<dbReference type="FunFam" id="3.30.559.30:FF:000001">
    <property type="entry name" value="Non-ribosomal peptide synthetase"/>
    <property type="match status" value="3"/>
</dbReference>
<keyword evidence="4" id="KW-0436">Ligase</keyword>
<dbReference type="CDD" id="cd12117">
    <property type="entry name" value="A_NRPS_Srf_like"/>
    <property type="match status" value="1"/>
</dbReference>
<dbReference type="InterPro" id="IPR001242">
    <property type="entry name" value="Condensation_dom"/>
</dbReference>
<dbReference type="GO" id="GO:0043041">
    <property type="term" value="P:amino acid activation for nonribosomal peptide biosynthetic process"/>
    <property type="evidence" value="ECO:0007669"/>
    <property type="project" value="TreeGrafter"/>
</dbReference>
<comment type="caution">
    <text evidence="7">The sequence shown here is derived from an EMBL/GenBank/DDBJ whole genome shotgun (WGS) entry which is preliminary data.</text>
</comment>
<evidence type="ECO:0000313" key="8">
    <source>
        <dbReference type="Proteomes" id="UP000272140"/>
    </source>
</evidence>
<evidence type="ECO:0000256" key="5">
    <source>
        <dbReference type="SAM" id="Coils"/>
    </source>
</evidence>
<dbReference type="GO" id="GO:0044550">
    <property type="term" value="P:secondary metabolite biosynthetic process"/>
    <property type="evidence" value="ECO:0007669"/>
    <property type="project" value="UniProtKB-ARBA"/>
</dbReference>
<dbReference type="InterPro" id="IPR025110">
    <property type="entry name" value="AMP-bd_C"/>
</dbReference>